<proteinExistence type="predicted"/>
<evidence type="ECO:0000313" key="2">
    <source>
        <dbReference type="Proteomes" id="UP000821845"/>
    </source>
</evidence>
<name>A0ACB7TNM1_HYAAI</name>
<reference evidence="1" key="1">
    <citation type="submission" date="2020-05" db="EMBL/GenBank/DDBJ databases">
        <title>Large-scale comparative analyses of tick genomes elucidate their genetic diversity and vector capacities.</title>
        <authorList>
            <person name="Jia N."/>
            <person name="Wang J."/>
            <person name="Shi W."/>
            <person name="Du L."/>
            <person name="Sun Y."/>
            <person name="Zhan W."/>
            <person name="Jiang J."/>
            <person name="Wang Q."/>
            <person name="Zhang B."/>
            <person name="Ji P."/>
            <person name="Sakyi L.B."/>
            <person name="Cui X."/>
            <person name="Yuan T."/>
            <person name="Jiang B."/>
            <person name="Yang W."/>
            <person name="Lam T.T.-Y."/>
            <person name="Chang Q."/>
            <person name="Ding S."/>
            <person name="Wang X."/>
            <person name="Zhu J."/>
            <person name="Ruan X."/>
            <person name="Zhao L."/>
            <person name="Wei J."/>
            <person name="Que T."/>
            <person name="Du C."/>
            <person name="Cheng J."/>
            <person name="Dai P."/>
            <person name="Han X."/>
            <person name="Huang E."/>
            <person name="Gao Y."/>
            <person name="Liu J."/>
            <person name="Shao H."/>
            <person name="Ye R."/>
            <person name="Li L."/>
            <person name="Wei W."/>
            <person name="Wang X."/>
            <person name="Wang C."/>
            <person name="Yang T."/>
            <person name="Huo Q."/>
            <person name="Li W."/>
            <person name="Guo W."/>
            <person name="Chen H."/>
            <person name="Zhou L."/>
            <person name="Ni X."/>
            <person name="Tian J."/>
            <person name="Zhou Y."/>
            <person name="Sheng Y."/>
            <person name="Liu T."/>
            <person name="Pan Y."/>
            <person name="Xia L."/>
            <person name="Li J."/>
            <person name="Zhao F."/>
            <person name="Cao W."/>
        </authorList>
    </citation>
    <scope>NUCLEOTIDE SEQUENCE</scope>
    <source>
        <strain evidence="1">Hyas-2018</strain>
    </source>
</reference>
<dbReference type="EMBL" id="CM023481">
    <property type="protein sequence ID" value="KAH6948635.1"/>
    <property type="molecule type" value="Genomic_DNA"/>
</dbReference>
<evidence type="ECO:0000313" key="1">
    <source>
        <dbReference type="EMBL" id="KAH6948635.1"/>
    </source>
</evidence>
<dbReference type="Proteomes" id="UP000821845">
    <property type="component" value="Chromosome 1"/>
</dbReference>
<accession>A0ACB7TNM1</accession>
<keyword evidence="2" id="KW-1185">Reference proteome</keyword>
<protein>
    <submittedName>
        <fullName evidence="1">Uncharacterized protein</fullName>
    </submittedName>
</protein>
<organism evidence="1 2">
    <name type="scientific">Hyalomma asiaticum</name>
    <name type="common">Tick</name>
    <dbReference type="NCBI Taxonomy" id="266040"/>
    <lineage>
        <taxon>Eukaryota</taxon>
        <taxon>Metazoa</taxon>
        <taxon>Ecdysozoa</taxon>
        <taxon>Arthropoda</taxon>
        <taxon>Chelicerata</taxon>
        <taxon>Arachnida</taxon>
        <taxon>Acari</taxon>
        <taxon>Parasitiformes</taxon>
        <taxon>Ixodida</taxon>
        <taxon>Ixodoidea</taxon>
        <taxon>Ixodidae</taxon>
        <taxon>Hyalomminae</taxon>
        <taxon>Hyalomma</taxon>
    </lineage>
</organism>
<sequence length="195" mass="20414">MTCRRGGRVDTAELLMDEADLEEATPQANVREALPYTCRTHAVHSLSDNFGNAVAGNVTDTPETLSQSNIPDKEARSWQKGDGNSSADSKGVTKGSTSATQSTPASSGVEALVTTDVEMTAAAGVLAKRAHEETLGDTGQPDVATSSGIASEVTSGCDVRPSSRSRTSHQNVNPMRGRLHTGFVLGPPAIEHLLR</sequence>
<gene>
    <name evidence="1" type="ORF">HPB50_025414</name>
</gene>
<comment type="caution">
    <text evidence="1">The sequence shown here is derived from an EMBL/GenBank/DDBJ whole genome shotgun (WGS) entry which is preliminary data.</text>
</comment>